<feature type="compositionally biased region" description="Basic and acidic residues" evidence="4">
    <location>
        <begin position="81"/>
        <end position="92"/>
    </location>
</feature>
<reference evidence="5" key="2">
    <citation type="submission" date="2025-08" db="UniProtKB">
        <authorList>
            <consortium name="Ensembl"/>
        </authorList>
    </citation>
    <scope>IDENTIFICATION</scope>
</reference>
<dbReference type="GeneTree" id="ENSGT00940000160379"/>
<gene>
    <name evidence="5" type="primary">rab44</name>
</gene>
<feature type="region of interest" description="Disordered" evidence="4">
    <location>
        <begin position="385"/>
        <end position="408"/>
    </location>
</feature>
<dbReference type="Pfam" id="PF00071">
    <property type="entry name" value="Ras"/>
    <property type="match status" value="1"/>
</dbReference>
<feature type="region of interest" description="Disordered" evidence="4">
    <location>
        <begin position="577"/>
        <end position="912"/>
    </location>
</feature>
<keyword evidence="1" id="KW-0547">Nucleotide-binding</keyword>
<feature type="compositionally biased region" description="Basic residues" evidence="4">
    <location>
        <begin position="791"/>
        <end position="805"/>
    </location>
</feature>
<feature type="compositionally biased region" description="Polar residues" evidence="4">
    <location>
        <begin position="623"/>
        <end position="635"/>
    </location>
</feature>
<dbReference type="Ensembl" id="ENSSMAT00000059954.1">
    <property type="protein sequence ID" value="ENSSMAP00000049425.1"/>
    <property type="gene ID" value="ENSSMAG00000033456.1"/>
</dbReference>
<feature type="compositionally biased region" description="Polar residues" evidence="4">
    <location>
        <begin position="8"/>
        <end position="40"/>
    </location>
</feature>
<dbReference type="Gene3D" id="3.40.50.300">
    <property type="entry name" value="P-loop containing nucleotide triphosphate hydrolases"/>
    <property type="match status" value="1"/>
</dbReference>
<dbReference type="PROSITE" id="PS51421">
    <property type="entry name" value="RAS"/>
    <property type="match status" value="1"/>
</dbReference>
<keyword evidence="3" id="KW-0449">Lipoprotein</keyword>
<dbReference type="InterPro" id="IPR050227">
    <property type="entry name" value="Rab"/>
</dbReference>
<dbReference type="PRINTS" id="PR00449">
    <property type="entry name" value="RASTRNSFRMNG"/>
</dbReference>
<feature type="region of interest" description="Disordered" evidence="4">
    <location>
        <begin position="1"/>
        <end position="156"/>
    </location>
</feature>
<feature type="compositionally biased region" description="Polar residues" evidence="4">
    <location>
        <begin position="140"/>
        <end position="154"/>
    </location>
</feature>
<sequence length="1105" mass="122137">MQAMHQIDYSSSEESKSYLQTLQSDTKSPLDSQPMDSSLSIVDETPSVFKPTGNRRKLGSSRRNKGKQHVLESVTEPTEEVVERTCGDEEKMPFATETMRQEELKEQTGSDFKPTEKTRKIRSAVKEEENIDQTSDKDTTLSQNTMDSGNTVTTDKGDILKSSEEVNEVEEKLIKEPGHLTPRTGYDKVKMDLVQSAEASFWKDDSGTKNTSYHDDNVSNRPVAYDLLYQEEVLHVQNTEALPCDTDSLGQEMNMQHTNYVRETVGNVTIIDQSTEAETSMDAQGPGRVEAGEECKYPANKYLAAQGINTTNGVTHALLFSGAQNKTETMASFDIGHEENLKAMPAVNVSQESGISLAADSSNSRQDIQETPLVGNSDIMQGERREMGSTCKTQLNRKHEGETDNKDTIKGSNLAVEAGVRNLDRMEEVEELSLKVTAAASQKENANPPLSTVDKEQQEIYETGFVHDKWLKLQSSTSDLQTIKSNTIPDIDDSMALLPEQAASHNEVDVSPVRIVQRADVEDSEGNVDVSVEDFRSSELQTSSLVIGRKRQSINQLLPPNAEGTDSGVAVSFCETETGTQNDGQSPEGNKEIQDQASKSTESPSYVVAESVARGGAGEQHENVQASAQESSNVTEGAHSTDCEMKTEGSHLSSTNRRRKMGSTRRNLGSRSKVKDLHQKQEVDNNEATATKCGDLLTESASGIFEKEPQPHNEQKDSDSKQSREKVFETVEFRHTGESQVKPLAQQTDEEIPDSLSQLAETEHHQNPDYLPANPPTSSKHDDMSELAAGGRRRKMGSHRKSHGHQKYEDQSAREDRMKDAQQGRDVGSLTDERGIKKREEHGEEPSGMDRISEVDESDKKSPNISISNKTEHSRPLSEEAPKRETPVQHPHADIHLRQKSENKISLGDSRGADVRSKSFNVLLVGNSSVGKTSFMKRAQSGKFSLDLAASVGLDSCMWTVVVDGKPVVLRLWDTAGQERFHSITTQVFHKAQAILLMYDITSSQSFSAVSYWANCIQEGAAEDVTIILLGNKSDCGERQVKTQEGEVLAEEYNFEFMECSAATGENVIHSLETVARMLSQMVDTRQEAMVLHKEPPQKKRSGCC</sequence>
<feature type="compositionally biased region" description="Basic and acidic residues" evidence="4">
    <location>
        <begin position="639"/>
        <end position="649"/>
    </location>
</feature>
<feature type="compositionally biased region" description="Basic and acidic residues" evidence="4">
    <location>
        <begin position="870"/>
        <end position="903"/>
    </location>
</feature>
<evidence type="ECO:0000313" key="5">
    <source>
        <dbReference type="Ensembl" id="ENSSMAP00000049425.1"/>
    </source>
</evidence>
<organism evidence="5 6">
    <name type="scientific">Scophthalmus maximus</name>
    <name type="common">Turbot</name>
    <name type="synonym">Psetta maxima</name>
    <dbReference type="NCBI Taxonomy" id="52904"/>
    <lineage>
        <taxon>Eukaryota</taxon>
        <taxon>Metazoa</taxon>
        <taxon>Chordata</taxon>
        <taxon>Craniata</taxon>
        <taxon>Vertebrata</taxon>
        <taxon>Euteleostomi</taxon>
        <taxon>Actinopterygii</taxon>
        <taxon>Neopterygii</taxon>
        <taxon>Teleostei</taxon>
        <taxon>Neoteleostei</taxon>
        <taxon>Acanthomorphata</taxon>
        <taxon>Carangaria</taxon>
        <taxon>Pleuronectiformes</taxon>
        <taxon>Pleuronectoidei</taxon>
        <taxon>Scophthalmidae</taxon>
        <taxon>Scophthalmus</taxon>
    </lineage>
</organism>
<dbReference type="InterPro" id="IPR005225">
    <property type="entry name" value="Small_GTP-bd"/>
</dbReference>
<dbReference type="InterPro" id="IPR001806">
    <property type="entry name" value="Small_GTPase"/>
</dbReference>
<feature type="compositionally biased region" description="Basic and acidic residues" evidence="4">
    <location>
        <begin position="806"/>
        <end position="823"/>
    </location>
</feature>
<dbReference type="GO" id="GO:0005525">
    <property type="term" value="F:GTP binding"/>
    <property type="evidence" value="ECO:0007669"/>
    <property type="project" value="UniProtKB-KW"/>
</dbReference>
<dbReference type="AlphaFoldDB" id="A0A8D3CQ67"/>
<dbReference type="SMART" id="SM00175">
    <property type="entry name" value="RAB"/>
    <property type="match status" value="1"/>
</dbReference>
<dbReference type="NCBIfam" id="TIGR00231">
    <property type="entry name" value="small_GTP"/>
    <property type="match status" value="1"/>
</dbReference>
<keyword evidence="2" id="KW-0342">GTP-binding</keyword>
<evidence type="ECO:0000313" key="6">
    <source>
        <dbReference type="Proteomes" id="UP000694558"/>
    </source>
</evidence>
<dbReference type="InterPro" id="IPR027417">
    <property type="entry name" value="P-loop_NTPase"/>
</dbReference>
<feature type="compositionally biased region" description="Basic and acidic residues" evidence="4">
    <location>
        <begin position="705"/>
        <end position="737"/>
    </location>
</feature>
<feature type="compositionally biased region" description="Basic and acidic residues" evidence="4">
    <location>
        <begin position="99"/>
        <end position="139"/>
    </location>
</feature>
<feature type="compositionally biased region" description="Basic residues" evidence="4">
    <location>
        <begin position="53"/>
        <end position="68"/>
    </location>
</feature>
<dbReference type="PROSITE" id="PS51420">
    <property type="entry name" value="RHO"/>
    <property type="match status" value="1"/>
</dbReference>
<protein>
    <submittedName>
        <fullName evidence="5">Uncharacterized protein</fullName>
    </submittedName>
</protein>
<dbReference type="SMART" id="SM00176">
    <property type="entry name" value="RAN"/>
    <property type="match status" value="1"/>
</dbReference>
<reference evidence="5" key="1">
    <citation type="submission" date="2023-05" db="EMBL/GenBank/DDBJ databases">
        <title>High-quality long-read genome of Scophthalmus maximus.</title>
        <authorList>
            <person name="Lien S."/>
            <person name="Martinez P."/>
        </authorList>
    </citation>
    <scope>NUCLEOTIDE SEQUENCE [LARGE SCALE GENOMIC DNA]</scope>
</reference>
<feature type="compositionally biased region" description="Basic and acidic residues" evidence="4">
    <location>
        <begin position="673"/>
        <end position="683"/>
    </location>
</feature>
<evidence type="ECO:0000256" key="3">
    <source>
        <dbReference type="ARBA" id="ARBA00023288"/>
    </source>
</evidence>
<dbReference type="GO" id="GO:0003924">
    <property type="term" value="F:GTPase activity"/>
    <property type="evidence" value="ECO:0007669"/>
    <property type="project" value="InterPro"/>
</dbReference>
<proteinExistence type="predicted"/>
<feature type="compositionally biased region" description="Basic and acidic residues" evidence="4">
    <location>
        <begin position="397"/>
        <end position="408"/>
    </location>
</feature>
<dbReference type="SMART" id="SM00174">
    <property type="entry name" value="RHO"/>
    <property type="match status" value="1"/>
</dbReference>
<feature type="compositionally biased region" description="Basic and acidic residues" evidence="4">
    <location>
        <begin position="851"/>
        <end position="862"/>
    </location>
</feature>
<evidence type="ECO:0000256" key="1">
    <source>
        <dbReference type="ARBA" id="ARBA00022741"/>
    </source>
</evidence>
<dbReference type="PANTHER" id="PTHR47977">
    <property type="entry name" value="RAS-RELATED PROTEIN RAB"/>
    <property type="match status" value="1"/>
</dbReference>
<evidence type="ECO:0000256" key="4">
    <source>
        <dbReference type="SAM" id="MobiDB-lite"/>
    </source>
</evidence>
<accession>A0A8D3CQ67</accession>
<feature type="compositionally biased region" description="Polar residues" evidence="4">
    <location>
        <begin position="595"/>
        <end position="604"/>
    </location>
</feature>
<dbReference type="Proteomes" id="UP000694558">
    <property type="component" value="Chromosome 6"/>
</dbReference>
<dbReference type="CDD" id="cd00154">
    <property type="entry name" value="Rab"/>
    <property type="match status" value="1"/>
</dbReference>
<dbReference type="SMART" id="SM00173">
    <property type="entry name" value="RAS"/>
    <property type="match status" value="1"/>
</dbReference>
<dbReference type="SUPFAM" id="SSF52540">
    <property type="entry name" value="P-loop containing nucleoside triphosphate hydrolases"/>
    <property type="match status" value="1"/>
</dbReference>
<feature type="compositionally biased region" description="Basic and acidic residues" evidence="4">
    <location>
        <begin position="831"/>
        <end position="845"/>
    </location>
</feature>
<dbReference type="PROSITE" id="PS51419">
    <property type="entry name" value="RAB"/>
    <property type="match status" value="1"/>
</dbReference>
<name>A0A8D3CQ67_SCOMX</name>
<feature type="compositionally biased region" description="Polar residues" evidence="4">
    <location>
        <begin position="577"/>
        <end position="588"/>
    </location>
</feature>
<dbReference type="FunFam" id="3.40.50.300:FF:001129">
    <property type="entry name" value="ras-related protein Rab-44 isoform X2"/>
    <property type="match status" value="1"/>
</dbReference>
<evidence type="ECO:0000256" key="2">
    <source>
        <dbReference type="ARBA" id="ARBA00023134"/>
    </source>
</evidence>